<feature type="region of interest" description="Disordered" evidence="1">
    <location>
        <begin position="97"/>
        <end position="118"/>
    </location>
</feature>
<evidence type="ECO:0000313" key="2">
    <source>
        <dbReference type="EMBL" id="CCC89632.1"/>
    </source>
</evidence>
<evidence type="ECO:0000256" key="1">
    <source>
        <dbReference type="SAM" id="MobiDB-lite"/>
    </source>
</evidence>
<accession>G0UJS8</accession>
<sequence length="199" mass="22047">MADEKSPTSPPAKDGVEEMTEVPAVPPVTISSAVPYTEEEKNLLLEHLRGVSHHQERSEKEEGVDGSWREGTLPLLCSMVEKVLSLAAERCNVCTDAGGTEGGETKAKEGDQSSQGTPVRDVTINMDLFKEESDYILEQLRLQPWPFFTLPRLYEILADPFKYNCHESELRGEKLQSAIRRCVLVSCPLNSGSRSNSLP</sequence>
<proteinExistence type="predicted"/>
<protein>
    <submittedName>
        <fullName evidence="2">Uncharacterized protein</fullName>
    </submittedName>
</protein>
<dbReference type="AlphaFoldDB" id="G0UJS8"/>
<feature type="region of interest" description="Disordered" evidence="1">
    <location>
        <begin position="1"/>
        <end position="33"/>
    </location>
</feature>
<name>G0UJS8_TRYCI</name>
<dbReference type="VEuPathDB" id="TriTrypDB:TcIL3000_3_500"/>
<gene>
    <name evidence="2" type="ORF">TCIL3000_3_500</name>
</gene>
<reference evidence="2" key="1">
    <citation type="journal article" date="2012" name="Proc. Natl. Acad. Sci. U.S.A.">
        <title>Antigenic diversity is generated by distinct evolutionary mechanisms in African trypanosome species.</title>
        <authorList>
            <person name="Jackson A.P."/>
            <person name="Berry A."/>
            <person name="Aslett M."/>
            <person name="Allison H.C."/>
            <person name="Burton P."/>
            <person name="Vavrova-Anderson J."/>
            <person name="Brown R."/>
            <person name="Browne H."/>
            <person name="Corton N."/>
            <person name="Hauser H."/>
            <person name="Gamble J."/>
            <person name="Gilderthorp R."/>
            <person name="Marcello L."/>
            <person name="McQuillan J."/>
            <person name="Otto T.D."/>
            <person name="Quail M.A."/>
            <person name="Sanders M.J."/>
            <person name="van Tonder A."/>
            <person name="Ginger M.L."/>
            <person name="Field M.C."/>
            <person name="Barry J.D."/>
            <person name="Hertz-Fowler C."/>
            <person name="Berriman M."/>
        </authorList>
    </citation>
    <scope>NUCLEOTIDE SEQUENCE</scope>
    <source>
        <strain evidence="2">IL3000</strain>
    </source>
</reference>
<organism evidence="2">
    <name type="scientific">Trypanosoma congolense (strain IL3000)</name>
    <dbReference type="NCBI Taxonomy" id="1068625"/>
    <lineage>
        <taxon>Eukaryota</taxon>
        <taxon>Discoba</taxon>
        <taxon>Euglenozoa</taxon>
        <taxon>Kinetoplastea</taxon>
        <taxon>Metakinetoplastina</taxon>
        <taxon>Trypanosomatida</taxon>
        <taxon>Trypanosomatidae</taxon>
        <taxon>Trypanosoma</taxon>
        <taxon>Nannomonas</taxon>
    </lineage>
</organism>
<dbReference type="EMBL" id="HE575316">
    <property type="protein sequence ID" value="CCC89632.1"/>
    <property type="molecule type" value="Genomic_DNA"/>
</dbReference>